<sequence>MITPPKNLSFSFLRRILDFLLFHNLYFLIKVQKTKEVTCG</sequence>
<protein>
    <submittedName>
        <fullName evidence="1">Uncharacterized protein</fullName>
    </submittedName>
</protein>
<gene>
    <name evidence="1" type="ORF">CLOLEP_00845</name>
</gene>
<proteinExistence type="predicted"/>
<reference evidence="1 2" key="1">
    <citation type="submission" date="2007-08" db="EMBL/GenBank/DDBJ databases">
        <title>Draft genome sequence of Clostridium leptum (DSM 753).</title>
        <authorList>
            <person name="Sudarsanam P."/>
            <person name="Ley R."/>
            <person name="Guruge J."/>
            <person name="Turnbaugh P.J."/>
            <person name="Mahowald M."/>
            <person name="Liep D."/>
            <person name="Gordon J."/>
        </authorList>
    </citation>
    <scope>NUCLEOTIDE SEQUENCE [LARGE SCALE GENOMIC DNA]</scope>
    <source>
        <strain evidence="1 2">DSM 753</strain>
    </source>
</reference>
<accession>A7VQL6</accession>
<evidence type="ECO:0000313" key="2">
    <source>
        <dbReference type="Proteomes" id="UP000003490"/>
    </source>
</evidence>
<dbReference type="EMBL" id="ABCB02000015">
    <property type="protein sequence ID" value="EDO62426.1"/>
    <property type="molecule type" value="Genomic_DNA"/>
</dbReference>
<dbReference type="Proteomes" id="UP000003490">
    <property type="component" value="Unassembled WGS sequence"/>
</dbReference>
<dbReference type="AlphaFoldDB" id="A7VQL6"/>
<reference evidence="1 2" key="2">
    <citation type="submission" date="2007-08" db="EMBL/GenBank/DDBJ databases">
        <authorList>
            <person name="Fulton L."/>
            <person name="Clifton S."/>
            <person name="Fulton B."/>
            <person name="Xu J."/>
            <person name="Minx P."/>
            <person name="Pepin K.H."/>
            <person name="Johnson M."/>
            <person name="Thiruvilangam P."/>
            <person name="Bhonagiri V."/>
            <person name="Nash W.E."/>
            <person name="Wang C."/>
            <person name="Mardis E.R."/>
            <person name="Wilson R.K."/>
        </authorList>
    </citation>
    <scope>NUCLEOTIDE SEQUENCE [LARGE SCALE GENOMIC DNA]</scope>
    <source>
        <strain evidence="1 2">DSM 753</strain>
    </source>
</reference>
<name>A7VQL6_9FIRM</name>
<dbReference type="HOGENOM" id="CLU_3287415_0_0_9"/>
<comment type="caution">
    <text evidence="1">The sequence shown here is derived from an EMBL/GenBank/DDBJ whole genome shotgun (WGS) entry which is preliminary data.</text>
</comment>
<organism evidence="1 2">
    <name type="scientific">[Clostridium] leptum DSM 753</name>
    <dbReference type="NCBI Taxonomy" id="428125"/>
    <lineage>
        <taxon>Bacteria</taxon>
        <taxon>Bacillati</taxon>
        <taxon>Bacillota</taxon>
        <taxon>Clostridia</taxon>
        <taxon>Eubacteriales</taxon>
        <taxon>Oscillospiraceae</taxon>
        <taxon>Oscillospiraceae incertae sedis</taxon>
    </lineage>
</organism>
<evidence type="ECO:0000313" key="1">
    <source>
        <dbReference type="EMBL" id="EDO62426.1"/>
    </source>
</evidence>